<dbReference type="GO" id="GO:0006886">
    <property type="term" value="P:intracellular protein transport"/>
    <property type="evidence" value="ECO:0007669"/>
    <property type="project" value="UniProtKB-UniRule"/>
</dbReference>
<dbReference type="AlphaFoldDB" id="A0A9P0G864"/>
<name>A0A9P0G864_9CUCU</name>
<dbReference type="Pfam" id="PF14938">
    <property type="entry name" value="SNAP"/>
    <property type="match status" value="1"/>
</dbReference>
<evidence type="ECO:0000313" key="5">
    <source>
        <dbReference type="EMBL" id="CAH1100237.1"/>
    </source>
</evidence>
<evidence type="ECO:0000256" key="4">
    <source>
        <dbReference type="RuleBase" id="RU367013"/>
    </source>
</evidence>
<dbReference type="PANTHER" id="PTHR13768:SF8">
    <property type="entry name" value="ALPHA-SOLUBLE NSF ATTACHMENT PROTEIN"/>
    <property type="match status" value="1"/>
</dbReference>
<organism evidence="5 6">
    <name type="scientific">Psylliodes chrysocephalus</name>
    <dbReference type="NCBI Taxonomy" id="3402493"/>
    <lineage>
        <taxon>Eukaryota</taxon>
        <taxon>Metazoa</taxon>
        <taxon>Ecdysozoa</taxon>
        <taxon>Arthropoda</taxon>
        <taxon>Hexapoda</taxon>
        <taxon>Insecta</taxon>
        <taxon>Pterygota</taxon>
        <taxon>Neoptera</taxon>
        <taxon>Endopterygota</taxon>
        <taxon>Coleoptera</taxon>
        <taxon>Polyphaga</taxon>
        <taxon>Cucujiformia</taxon>
        <taxon>Chrysomeloidea</taxon>
        <taxon>Chrysomelidae</taxon>
        <taxon>Galerucinae</taxon>
        <taxon>Alticini</taxon>
        <taxon>Psylliodes</taxon>
    </lineage>
</organism>
<dbReference type="GO" id="GO:0005774">
    <property type="term" value="C:vacuolar membrane"/>
    <property type="evidence" value="ECO:0007669"/>
    <property type="project" value="TreeGrafter"/>
</dbReference>
<comment type="similarity">
    <text evidence="1 4">Belongs to the SNAP family.</text>
</comment>
<comment type="subcellular location">
    <subcellularLocation>
        <location evidence="4">Membrane</location>
        <topology evidence="4">Peripheral membrane protein</topology>
    </subcellularLocation>
</comment>
<dbReference type="Gene3D" id="1.25.40.10">
    <property type="entry name" value="Tetratricopeptide repeat domain"/>
    <property type="match status" value="1"/>
</dbReference>
<sequence>MSQIEIKAYQLRNEAVKRVSGTNFFKQWFSTDHLGESVEYFKRAGNLFKMAKNWSQAATAFYDAASLSFKRNDTSEAAFDLIEAANCYKNYDTSKAVESYLKAINIYEENSKLITAAKYYQIIAELLEDEFDTKEAVTYYAKAAEIYRKECSYSAANKCYEKIAEYAALSQNYVRAVKIFEEIACLDLASSILKYAAKHYFFRAAICLLCAGYDVTAKLRTYLNIYPAFEDTREYQLIMCLHECLQVGDIDGFENAVKKFDSVTELSQWHITLLLRAKKHIEGAYVLN</sequence>
<dbReference type="GO" id="GO:0035494">
    <property type="term" value="P:SNARE complex disassembly"/>
    <property type="evidence" value="ECO:0007669"/>
    <property type="project" value="TreeGrafter"/>
</dbReference>
<evidence type="ECO:0008006" key="7">
    <source>
        <dbReference type="Google" id="ProtNLM"/>
    </source>
</evidence>
<dbReference type="PRINTS" id="PR00448">
    <property type="entry name" value="NSFATTACHMNT"/>
</dbReference>
<keyword evidence="2 4" id="KW-0813">Transport</keyword>
<keyword evidence="4" id="KW-0472">Membrane</keyword>
<evidence type="ECO:0000313" key="6">
    <source>
        <dbReference type="Proteomes" id="UP001153636"/>
    </source>
</evidence>
<dbReference type="PANTHER" id="PTHR13768">
    <property type="entry name" value="SOLUBLE NSF ATTACHMENT PROTEIN SNAP"/>
    <property type="match status" value="1"/>
</dbReference>
<dbReference type="GO" id="GO:0019905">
    <property type="term" value="F:syntaxin binding"/>
    <property type="evidence" value="ECO:0007669"/>
    <property type="project" value="TreeGrafter"/>
</dbReference>
<reference evidence="5" key="1">
    <citation type="submission" date="2022-01" db="EMBL/GenBank/DDBJ databases">
        <authorList>
            <person name="King R."/>
        </authorList>
    </citation>
    <scope>NUCLEOTIDE SEQUENCE</scope>
</reference>
<dbReference type="OrthoDB" id="9984275at2759"/>
<dbReference type="InterPro" id="IPR011990">
    <property type="entry name" value="TPR-like_helical_dom_sf"/>
</dbReference>
<dbReference type="CDD" id="cd15832">
    <property type="entry name" value="SNAP"/>
    <property type="match status" value="1"/>
</dbReference>
<evidence type="ECO:0000256" key="3">
    <source>
        <dbReference type="ARBA" id="ARBA00022927"/>
    </source>
</evidence>
<dbReference type="GO" id="GO:0005483">
    <property type="term" value="F:soluble NSF attachment protein activity"/>
    <property type="evidence" value="ECO:0007669"/>
    <property type="project" value="TreeGrafter"/>
</dbReference>
<dbReference type="GO" id="GO:0031201">
    <property type="term" value="C:SNARE complex"/>
    <property type="evidence" value="ECO:0007669"/>
    <property type="project" value="TreeGrafter"/>
</dbReference>
<dbReference type="Proteomes" id="UP001153636">
    <property type="component" value="Chromosome 10"/>
</dbReference>
<dbReference type="InterPro" id="IPR000744">
    <property type="entry name" value="NSF_attach"/>
</dbReference>
<evidence type="ECO:0000256" key="2">
    <source>
        <dbReference type="ARBA" id="ARBA00022448"/>
    </source>
</evidence>
<proteinExistence type="inferred from homology"/>
<evidence type="ECO:0000256" key="1">
    <source>
        <dbReference type="ARBA" id="ARBA00010050"/>
    </source>
</evidence>
<keyword evidence="3 4" id="KW-0653">Protein transport</keyword>
<gene>
    <name evidence="5" type="ORF">PSYICH_LOCUS1843</name>
</gene>
<comment type="function">
    <text evidence="4">Required for vesicular transport between the endoplasmic reticulum and the Golgi apparatus.</text>
</comment>
<accession>A0A9P0G864</accession>
<protein>
    <recommendedName>
        <fullName evidence="7">Alpha-SNAP</fullName>
    </recommendedName>
</protein>
<dbReference type="SUPFAM" id="SSF48452">
    <property type="entry name" value="TPR-like"/>
    <property type="match status" value="1"/>
</dbReference>
<dbReference type="EMBL" id="OV651822">
    <property type="protein sequence ID" value="CAH1100237.1"/>
    <property type="molecule type" value="Genomic_DNA"/>
</dbReference>
<keyword evidence="6" id="KW-1185">Reference proteome</keyword>
<keyword evidence="4" id="KW-0931">ER-Golgi transport</keyword>